<reference evidence="12 13" key="1">
    <citation type="submission" date="2022-08" db="EMBL/GenBank/DDBJ databases">
        <title>Reclassification of Massilia species as members of the genera Telluria, Duganella, Pseudoduganella, Mokoshia gen. nov. and Zemynaea gen. nov. using orthogonal and non-orthogonal genome-based approaches.</title>
        <authorList>
            <person name="Bowman J.P."/>
        </authorList>
    </citation>
    <scope>NUCLEOTIDE SEQUENCE [LARGE SCALE GENOMIC DNA]</scope>
    <source>
        <strain evidence="12 13">JCM 31607</strain>
    </source>
</reference>
<dbReference type="PANTHER" id="PTHR24221">
    <property type="entry name" value="ATP-BINDING CASSETTE SUB-FAMILY B"/>
    <property type="match status" value="1"/>
</dbReference>
<feature type="domain" description="ABC transmembrane type-1" evidence="11">
    <location>
        <begin position="336"/>
        <end position="617"/>
    </location>
</feature>
<keyword evidence="6 9" id="KW-1133">Transmembrane helix</keyword>
<keyword evidence="4" id="KW-0547">Nucleotide-binding</keyword>
<feature type="transmembrane region" description="Helical" evidence="9">
    <location>
        <begin position="473"/>
        <end position="492"/>
    </location>
</feature>
<name>A0ABT2BNA3_9BURK</name>
<gene>
    <name evidence="12" type="ORF">NX773_17435</name>
</gene>
<evidence type="ECO:0000259" key="11">
    <source>
        <dbReference type="PROSITE" id="PS50929"/>
    </source>
</evidence>
<feature type="compositionally biased region" description="Low complexity" evidence="8">
    <location>
        <begin position="180"/>
        <end position="195"/>
    </location>
</feature>
<feature type="region of interest" description="Disordered" evidence="8">
    <location>
        <begin position="172"/>
        <end position="199"/>
    </location>
</feature>
<evidence type="ECO:0000256" key="6">
    <source>
        <dbReference type="ARBA" id="ARBA00022989"/>
    </source>
</evidence>
<feature type="transmembrane region" description="Helical" evidence="9">
    <location>
        <begin position="592"/>
        <end position="616"/>
    </location>
</feature>
<evidence type="ECO:0000313" key="13">
    <source>
        <dbReference type="Proteomes" id="UP001205861"/>
    </source>
</evidence>
<dbReference type="NCBIfam" id="TIGR03797">
    <property type="entry name" value="NHLM_micro_ABC2"/>
    <property type="match status" value="1"/>
</dbReference>
<feature type="transmembrane region" description="Helical" evidence="9">
    <location>
        <begin position="444"/>
        <end position="467"/>
    </location>
</feature>
<dbReference type="SUPFAM" id="SSF52540">
    <property type="entry name" value="P-loop containing nucleoside triphosphate hydrolases"/>
    <property type="match status" value="1"/>
</dbReference>
<evidence type="ECO:0000256" key="8">
    <source>
        <dbReference type="SAM" id="MobiDB-lite"/>
    </source>
</evidence>
<dbReference type="InterPro" id="IPR003439">
    <property type="entry name" value="ABC_transporter-like_ATP-bd"/>
</dbReference>
<dbReference type="InterPro" id="IPR022515">
    <property type="entry name" value="NHPM_micro_ABC2"/>
</dbReference>
<evidence type="ECO:0000256" key="5">
    <source>
        <dbReference type="ARBA" id="ARBA00022840"/>
    </source>
</evidence>
<dbReference type="InterPro" id="IPR011527">
    <property type="entry name" value="ABC1_TM_dom"/>
</dbReference>
<dbReference type="Gene3D" id="1.20.1560.10">
    <property type="entry name" value="ABC transporter type 1, transmembrane domain"/>
    <property type="match status" value="1"/>
</dbReference>
<dbReference type="InterPro" id="IPR017871">
    <property type="entry name" value="ABC_transporter-like_CS"/>
</dbReference>
<feature type="transmembrane region" description="Helical" evidence="9">
    <location>
        <begin position="371"/>
        <end position="391"/>
    </location>
</feature>
<evidence type="ECO:0000256" key="3">
    <source>
        <dbReference type="ARBA" id="ARBA00022692"/>
    </source>
</evidence>
<dbReference type="PROSITE" id="PS50929">
    <property type="entry name" value="ABC_TM1F"/>
    <property type="match status" value="1"/>
</dbReference>
<evidence type="ECO:0000259" key="10">
    <source>
        <dbReference type="PROSITE" id="PS50893"/>
    </source>
</evidence>
<dbReference type="PROSITE" id="PS50893">
    <property type="entry name" value="ABC_TRANSPORTER_2"/>
    <property type="match status" value="1"/>
</dbReference>
<dbReference type="InterPro" id="IPR036640">
    <property type="entry name" value="ABC1_TM_sf"/>
</dbReference>
<evidence type="ECO:0000256" key="4">
    <source>
        <dbReference type="ARBA" id="ARBA00022741"/>
    </source>
</evidence>
<organism evidence="12 13">
    <name type="scientific">Massilia solisilvae</name>
    <dbReference type="NCBI Taxonomy" id="1811225"/>
    <lineage>
        <taxon>Bacteria</taxon>
        <taxon>Pseudomonadati</taxon>
        <taxon>Pseudomonadota</taxon>
        <taxon>Betaproteobacteria</taxon>
        <taxon>Burkholderiales</taxon>
        <taxon>Oxalobacteraceae</taxon>
        <taxon>Telluria group</taxon>
        <taxon>Massilia</taxon>
    </lineage>
</organism>
<keyword evidence="5" id="KW-0067">ATP-binding</keyword>
<feature type="transmembrane region" description="Helical" evidence="9">
    <location>
        <begin position="559"/>
        <end position="580"/>
    </location>
</feature>
<dbReference type="EMBL" id="JANUGV010000005">
    <property type="protein sequence ID" value="MCS0609952.1"/>
    <property type="molecule type" value="Genomic_DNA"/>
</dbReference>
<keyword evidence="13" id="KW-1185">Reference proteome</keyword>
<comment type="subcellular location">
    <subcellularLocation>
        <location evidence="1">Cell membrane</location>
        <topology evidence="1">Multi-pass membrane protein</topology>
    </subcellularLocation>
</comment>
<dbReference type="SMART" id="SM00382">
    <property type="entry name" value="AAA"/>
    <property type="match status" value="1"/>
</dbReference>
<dbReference type="Gene3D" id="3.40.50.300">
    <property type="entry name" value="P-loop containing nucleotide triphosphate hydrolases"/>
    <property type="match status" value="1"/>
</dbReference>
<sequence length="884" mass="92607">MTARHDFPGPVRPASAALPLDLTGRPAPLFVLRGAINVFAEETGGRRRFLFQCATGELLCGLPAIGARRVLGLAALGTEVIELDDAGLDAVPAQQRRALLGAWCAHLGAPDAIVDSVAALAPLHAAAAQRFDAMLAAQGAARAGRITRSWREGMLRYQQALGALARLVRDGGVPGQPVRPSEASSPSAAPAAPAPAHVPQAGRHGAAFAACHRVAAALGIDLQSPAGLPADAPLDELLAHAGIRSRAVLLRGHWWRANNGPLIGFDQAQQACALLPGRGGYRLVGADGVVQKVDAATAATLGAQALMLYRPLPGGALDAGALLRFGARGLAPDLGLLLLAGLAASALALMAPVATGLLVKSVIPRADLGGQWQLVGLLAAAALGAAGFELVKSWLLLRCESRVDLALQAALFDRLLRLPVGFFRNYTVGDLANRALGVQEIRNLLSLSALGAMLGALFSLSSLAAMFYYSVPLALAGLVPVALVLALTVWSARGQWRPKAEQSHQRGLVEGLVLQFITGIGKLRAAAAEPRALAAWARIYLSQAGRFATSRRSTQLQELVQACAPPLASLLIFGAMLVLLRRESGVATGDLLAFNAAFGQLLAAVTGMGLALNGAARALSPWRRLKPLLQAVPEDAAGKRQPEALRGAIAFSEVSFRYAPQGKPILQDVSLRVEPGQYVAIVGPSGSGKSTLLRLMMGFEQPQAGAIAFDGQPLDQLDTGALRRRIGVVLQNGRIASGSVFSNIAGSARISHEQAMEAARQVGFADEIAAMPMGLHTVLQDGGGTLSGGQRQRLLLARALARKPAVLLLDEATSALDNRTQAILMDSLARLQLTRVVVAHRLSTVMSADLILVVHNGRIVQRGTYRQLLEEEGLFAELAQRQLL</sequence>
<dbReference type="Pfam" id="PF00005">
    <property type="entry name" value="ABC_tran"/>
    <property type="match status" value="1"/>
</dbReference>
<keyword evidence="2" id="KW-1003">Cell membrane</keyword>
<evidence type="ECO:0000256" key="7">
    <source>
        <dbReference type="ARBA" id="ARBA00023136"/>
    </source>
</evidence>
<proteinExistence type="predicted"/>
<evidence type="ECO:0000256" key="1">
    <source>
        <dbReference type="ARBA" id="ARBA00004651"/>
    </source>
</evidence>
<dbReference type="SUPFAM" id="SSF90123">
    <property type="entry name" value="ABC transporter transmembrane region"/>
    <property type="match status" value="1"/>
</dbReference>
<evidence type="ECO:0000256" key="2">
    <source>
        <dbReference type="ARBA" id="ARBA00022475"/>
    </source>
</evidence>
<feature type="domain" description="ABC transporter" evidence="10">
    <location>
        <begin position="649"/>
        <end position="881"/>
    </location>
</feature>
<dbReference type="InterPro" id="IPR027417">
    <property type="entry name" value="P-loop_NTPase"/>
</dbReference>
<dbReference type="InterPro" id="IPR003593">
    <property type="entry name" value="AAA+_ATPase"/>
</dbReference>
<dbReference type="Pfam" id="PF00664">
    <property type="entry name" value="ABC_membrane"/>
    <property type="match status" value="1"/>
</dbReference>
<evidence type="ECO:0000313" key="12">
    <source>
        <dbReference type="EMBL" id="MCS0609952.1"/>
    </source>
</evidence>
<dbReference type="Proteomes" id="UP001205861">
    <property type="component" value="Unassembled WGS sequence"/>
</dbReference>
<accession>A0ABT2BNA3</accession>
<feature type="transmembrane region" description="Helical" evidence="9">
    <location>
        <begin position="334"/>
        <end position="359"/>
    </location>
</feature>
<dbReference type="RefSeq" id="WP_258857574.1">
    <property type="nucleotide sequence ID" value="NZ_JANUGV010000005.1"/>
</dbReference>
<keyword evidence="3 9" id="KW-0812">Transmembrane</keyword>
<protein>
    <submittedName>
        <fullName evidence="12">NHLP bacteriocin export ABC transporter permease/ATPase subunit</fullName>
    </submittedName>
</protein>
<evidence type="ECO:0000256" key="9">
    <source>
        <dbReference type="SAM" id="Phobius"/>
    </source>
</evidence>
<dbReference type="InterPro" id="IPR039421">
    <property type="entry name" value="Type_1_exporter"/>
</dbReference>
<comment type="caution">
    <text evidence="12">The sequence shown here is derived from an EMBL/GenBank/DDBJ whole genome shotgun (WGS) entry which is preliminary data.</text>
</comment>
<dbReference type="PANTHER" id="PTHR24221:SF654">
    <property type="entry name" value="ATP-BINDING CASSETTE SUB-FAMILY B MEMBER 6"/>
    <property type="match status" value="1"/>
</dbReference>
<dbReference type="PROSITE" id="PS00211">
    <property type="entry name" value="ABC_TRANSPORTER_1"/>
    <property type="match status" value="1"/>
</dbReference>
<keyword evidence="7 9" id="KW-0472">Membrane</keyword>